<name>A0ABR9S585_9BURK</name>
<dbReference type="InterPro" id="IPR045057">
    <property type="entry name" value="Gcn5-rel_NAT"/>
</dbReference>
<dbReference type="PANTHER" id="PTHR31435">
    <property type="entry name" value="PROTEIN NATD1"/>
    <property type="match status" value="1"/>
</dbReference>
<dbReference type="RefSeq" id="WP_193677311.1">
    <property type="nucleotide sequence ID" value="NZ_JADDIV010000004.1"/>
</dbReference>
<evidence type="ECO:0000313" key="2">
    <source>
        <dbReference type="EMBL" id="MBE7368680.1"/>
    </source>
</evidence>
<evidence type="ECO:0000313" key="3">
    <source>
        <dbReference type="Proteomes" id="UP000806285"/>
    </source>
</evidence>
<reference evidence="2 3" key="1">
    <citation type="submission" date="2020-10" db="EMBL/GenBank/DDBJ databases">
        <title>Ramlibacter sp. HM2 16S ribosomal RNA gene Genome sequencing and assembly.</title>
        <authorList>
            <person name="Kang M."/>
        </authorList>
    </citation>
    <scope>NUCLEOTIDE SEQUENCE [LARGE SCALE GENOMIC DNA]</scope>
    <source>
        <strain evidence="2 3">HM2</strain>
    </source>
</reference>
<proteinExistence type="predicted"/>
<dbReference type="Proteomes" id="UP000806285">
    <property type="component" value="Unassembled WGS sequence"/>
</dbReference>
<dbReference type="SUPFAM" id="SSF55729">
    <property type="entry name" value="Acyl-CoA N-acyltransferases (Nat)"/>
    <property type="match status" value="1"/>
</dbReference>
<accession>A0ABR9S585</accession>
<comment type="caution">
    <text evidence="2">The sequence shown here is derived from an EMBL/GenBank/DDBJ whole genome shotgun (WGS) entry which is preliminary data.</text>
</comment>
<evidence type="ECO:0000259" key="1">
    <source>
        <dbReference type="PROSITE" id="PS51729"/>
    </source>
</evidence>
<dbReference type="Gene3D" id="3.40.630.30">
    <property type="match status" value="1"/>
</dbReference>
<dbReference type="PROSITE" id="PS51729">
    <property type="entry name" value="GNAT_YJDJ"/>
    <property type="match status" value="1"/>
</dbReference>
<dbReference type="EMBL" id="JADDIV010000004">
    <property type="protein sequence ID" value="MBE7368680.1"/>
    <property type="molecule type" value="Genomic_DNA"/>
</dbReference>
<dbReference type="CDD" id="cd04301">
    <property type="entry name" value="NAT_SF"/>
    <property type="match status" value="1"/>
</dbReference>
<dbReference type="InterPro" id="IPR031165">
    <property type="entry name" value="GNAT_YJDJ"/>
</dbReference>
<dbReference type="InterPro" id="IPR016181">
    <property type="entry name" value="Acyl_CoA_acyltransferase"/>
</dbReference>
<sequence>MKQQQQATGATPEFKHNSGAAQYELRIDGELAAIAAYRLEGNAVRFTHTEVQPQFEGQGLGSKLAALALDDVRSSGRKAVPQCPFIAKFIEKHQKDYGELVA</sequence>
<dbReference type="Pfam" id="PF14542">
    <property type="entry name" value="Acetyltransf_CG"/>
    <property type="match status" value="1"/>
</dbReference>
<keyword evidence="3" id="KW-1185">Reference proteome</keyword>
<organism evidence="2 3">
    <name type="scientific">Ramlibacter pallidus</name>
    <dbReference type="NCBI Taxonomy" id="2780087"/>
    <lineage>
        <taxon>Bacteria</taxon>
        <taxon>Pseudomonadati</taxon>
        <taxon>Pseudomonadota</taxon>
        <taxon>Betaproteobacteria</taxon>
        <taxon>Burkholderiales</taxon>
        <taxon>Comamonadaceae</taxon>
        <taxon>Ramlibacter</taxon>
    </lineage>
</organism>
<dbReference type="PANTHER" id="PTHR31435:SF10">
    <property type="entry name" value="BSR4717 PROTEIN"/>
    <property type="match status" value="1"/>
</dbReference>
<feature type="domain" description="N-acetyltransferase" evidence="1">
    <location>
        <begin position="15"/>
        <end position="102"/>
    </location>
</feature>
<protein>
    <submittedName>
        <fullName evidence="2">N-acetyltransferase</fullName>
    </submittedName>
</protein>
<gene>
    <name evidence="2" type="ORF">IM787_14060</name>
</gene>